<organism evidence="2 3">
    <name type="scientific">Pseudomonas putida</name>
    <name type="common">Arthrobacter siderocapsulatus</name>
    <dbReference type="NCBI Taxonomy" id="303"/>
    <lineage>
        <taxon>Bacteria</taxon>
        <taxon>Pseudomonadati</taxon>
        <taxon>Pseudomonadota</taxon>
        <taxon>Gammaproteobacteria</taxon>
        <taxon>Pseudomonadales</taxon>
        <taxon>Pseudomonadaceae</taxon>
        <taxon>Pseudomonas</taxon>
    </lineage>
</organism>
<dbReference type="AlphaFoldDB" id="A0A0P7DC91"/>
<keyword evidence="1" id="KW-0732">Signal</keyword>
<comment type="caution">
    <text evidence="2">The sequence shown here is derived from an EMBL/GenBank/DDBJ whole genome shotgun (WGS) entry which is preliminary data.</text>
</comment>
<reference evidence="2 3" key="1">
    <citation type="submission" date="2015-10" db="EMBL/GenBank/DDBJ databases">
        <title>Pseudomonas putida clinical strains.</title>
        <authorList>
            <person name="Molina L."/>
            <person name="Udaondo Z."/>
        </authorList>
    </citation>
    <scope>NUCLEOTIDE SEQUENCE [LARGE SCALE GENOMIC DNA]</scope>
    <source>
        <strain evidence="2 3">HB13667</strain>
    </source>
</reference>
<accession>A0A0P7DC91</accession>
<dbReference type="EMBL" id="LKKS01000044">
    <property type="protein sequence ID" value="KPM67203.1"/>
    <property type="molecule type" value="Genomic_DNA"/>
</dbReference>
<proteinExistence type="predicted"/>
<name>A0A0P7DC91_PSEPU</name>
<dbReference type="Proteomes" id="UP000050437">
    <property type="component" value="Unassembled WGS sequence"/>
</dbReference>
<sequence>MRRQIVPALVLAIVSYIPCAFSEALTEYPNVGDEGLTFSIQAKKGGSWAPMKSHRNSAARACIFGENPRCYLRKGAACEPYAMKIEGPGGVRELTCMASRTERGDADMKEVQRNFNRAQYEAKGSSDPMVER</sequence>
<gene>
    <name evidence="2" type="ORF">HB13667_07675</name>
</gene>
<feature type="signal peptide" evidence="1">
    <location>
        <begin position="1"/>
        <end position="22"/>
    </location>
</feature>
<protein>
    <submittedName>
        <fullName evidence="2">Uncharacterized protein</fullName>
    </submittedName>
</protein>
<evidence type="ECO:0000313" key="2">
    <source>
        <dbReference type="EMBL" id="KPM67203.1"/>
    </source>
</evidence>
<feature type="chain" id="PRO_5006137761" evidence="1">
    <location>
        <begin position="23"/>
        <end position="132"/>
    </location>
</feature>
<evidence type="ECO:0000256" key="1">
    <source>
        <dbReference type="SAM" id="SignalP"/>
    </source>
</evidence>
<evidence type="ECO:0000313" key="3">
    <source>
        <dbReference type="Proteomes" id="UP000050437"/>
    </source>
</evidence>